<feature type="region of interest" description="Disordered" evidence="10">
    <location>
        <begin position="117"/>
        <end position="143"/>
    </location>
</feature>
<dbReference type="PROSITE" id="PS50950">
    <property type="entry name" value="ZF_THAP"/>
    <property type="match status" value="1"/>
</dbReference>
<comment type="similarity">
    <text evidence="1 9">Belongs to the E2F/DP family.</text>
</comment>
<keyword evidence="13" id="KW-1185">Reference proteome</keyword>
<evidence type="ECO:0000256" key="5">
    <source>
        <dbReference type="ARBA" id="ARBA00023015"/>
    </source>
</evidence>
<dbReference type="Proteomes" id="UP000694402">
    <property type="component" value="Unassembled WGS sequence"/>
</dbReference>
<dbReference type="PANTHER" id="PTHR12081">
    <property type="entry name" value="TRANSCRIPTION FACTOR E2F"/>
    <property type="match status" value="1"/>
</dbReference>
<keyword evidence="2" id="KW-0479">Metal-binding</keyword>
<reference evidence="12" key="1">
    <citation type="submission" date="2025-08" db="UniProtKB">
        <authorList>
            <consortium name="Ensembl"/>
        </authorList>
    </citation>
    <scope>IDENTIFICATION</scope>
</reference>
<evidence type="ECO:0000313" key="13">
    <source>
        <dbReference type="Proteomes" id="UP000694402"/>
    </source>
</evidence>
<dbReference type="FunFam" id="1.10.10.10:FF:000008">
    <property type="entry name" value="E2F transcription factor 1"/>
    <property type="match status" value="1"/>
</dbReference>
<evidence type="ECO:0000313" key="12">
    <source>
        <dbReference type="Ensembl" id="ENSOTSP00005006949.2"/>
    </source>
</evidence>
<gene>
    <name evidence="12" type="primary">e2f6</name>
</gene>
<dbReference type="GO" id="GO:0008270">
    <property type="term" value="F:zinc ion binding"/>
    <property type="evidence" value="ECO:0007669"/>
    <property type="project" value="UniProtKB-KW"/>
</dbReference>
<dbReference type="InterPro" id="IPR003316">
    <property type="entry name" value="E2F_WHTH_DNA-bd_dom"/>
</dbReference>
<dbReference type="Pfam" id="PF02319">
    <property type="entry name" value="WHD_E2F_TDP"/>
    <property type="match status" value="1"/>
</dbReference>
<dbReference type="GO" id="GO:0000981">
    <property type="term" value="F:DNA-binding transcription factor activity, RNA polymerase II-specific"/>
    <property type="evidence" value="ECO:0007669"/>
    <property type="project" value="TreeGrafter"/>
</dbReference>
<keyword evidence="6 8" id="KW-0238">DNA-binding</keyword>
<accession>A0A8C8C549</accession>
<evidence type="ECO:0000256" key="1">
    <source>
        <dbReference type="ARBA" id="ARBA00010940"/>
    </source>
</evidence>
<dbReference type="CDD" id="cd14660">
    <property type="entry name" value="E2F_DD"/>
    <property type="match status" value="1"/>
</dbReference>
<evidence type="ECO:0000256" key="7">
    <source>
        <dbReference type="ARBA" id="ARBA00023163"/>
    </source>
</evidence>
<dbReference type="PANTHER" id="PTHR12081:SF19">
    <property type="entry name" value="TRANSCRIPTION FACTOR E2F6"/>
    <property type="match status" value="1"/>
</dbReference>
<dbReference type="Pfam" id="PF05485">
    <property type="entry name" value="THAP"/>
    <property type="match status" value="1"/>
</dbReference>
<evidence type="ECO:0000256" key="10">
    <source>
        <dbReference type="SAM" id="MobiDB-lite"/>
    </source>
</evidence>
<protein>
    <recommendedName>
        <fullName evidence="11">THAP-type domain-containing protein</fullName>
    </recommendedName>
</protein>
<dbReference type="AlphaFoldDB" id="A0A8C8C549"/>
<dbReference type="GO" id="GO:0090575">
    <property type="term" value="C:RNA polymerase II transcription regulator complex"/>
    <property type="evidence" value="ECO:0007669"/>
    <property type="project" value="TreeGrafter"/>
</dbReference>
<organism evidence="12 13">
    <name type="scientific">Oncorhynchus tshawytscha</name>
    <name type="common">Chinook salmon</name>
    <name type="synonym">Salmo tshawytscha</name>
    <dbReference type="NCBI Taxonomy" id="74940"/>
    <lineage>
        <taxon>Eukaryota</taxon>
        <taxon>Metazoa</taxon>
        <taxon>Chordata</taxon>
        <taxon>Craniata</taxon>
        <taxon>Vertebrata</taxon>
        <taxon>Euteleostomi</taxon>
        <taxon>Actinopterygii</taxon>
        <taxon>Neopterygii</taxon>
        <taxon>Teleostei</taxon>
        <taxon>Protacanthopterygii</taxon>
        <taxon>Salmoniformes</taxon>
        <taxon>Salmonidae</taxon>
        <taxon>Salmoninae</taxon>
        <taxon>Oncorhynchus</taxon>
    </lineage>
</organism>
<comment type="subcellular location">
    <subcellularLocation>
        <location evidence="9">Nucleus</location>
    </subcellularLocation>
</comment>
<dbReference type="Gene3D" id="6.10.250.540">
    <property type="match status" value="1"/>
</dbReference>
<dbReference type="GO" id="GO:0000978">
    <property type="term" value="F:RNA polymerase II cis-regulatory region sequence-specific DNA binding"/>
    <property type="evidence" value="ECO:0007669"/>
    <property type="project" value="InterPro"/>
</dbReference>
<keyword evidence="4" id="KW-0862">Zinc</keyword>
<dbReference type="SUPFAM" id="SSF46785">
    <property type="entry name" value="Winged helix' DNA-binding domain"/>
    <property type="match status" value="1"/>
</dbReference>
<feature type="compositionally biased region" description="Acidic residues" evidence="10">
    <location>
        <begin position="118"/>
        <end position="128"/>
    </location>
</feature>
<evidence type="ECO:0000256" key="2">
    <source>
        <dbReference type="ARBA" id="ARBA00022723"/>
    </source>
</evidence>
<dbReference type="SMART" id="SM01372">
    <property type="entry name" value="E2F_TDP"/>
    <property type="match status" value="1"/>
</dbReference>
<proteinExistence type="inferred from homology"/>
<dbReference type="SUPFAM" id="SSF57716">
    <property type="entry name" value="Glucocorticoid receptor-like (DNA-binding domain)"/>
    <property type="match status" value="1"/>
</dbReference>
<dbReference type="InterPro" id="IPR037241">
    <property type="entry name" value="E2F-DP_heterodim"/>
</dbReference>
<dbReference type="InterPro" id="IPR036388">
    <property type="entry name" value="WH-like_DNA-bd_sf"/>
</dbReference>
<evidence type="ECO:0000256" key="8">
    <source>
        <dbReference type="PROSITE-ProRule" id="PRU00309"/>
    </source>
</evidence>
<evidence type="ECO:0000259" key="11">
    <source>
        <dbReference type="PROSITE" id="PS50950"/>
    </source>
</evidence>
<dbReference type="InterPro" id="IPR036390">
    <property type="entry name" value="WH_DNA-bd_sf"/>
</dbReference>
<name>A0A8C8C549_ONCTS</name>
<keyword evidence="3 8" id="KW-0863">Zinc-finger</keyword>
<keyword evidence="9" id="KW-0539">Nucleus</keyword>
<feature type="domain" description="THAP-type" evidence="11">
    <location>
        <begin position="1"/>
        <end position="83"/>
    </location>
</feature>
<dbReference type="Gene3D" id="1.10.10.10">
    <property type="entry name" value="Winged helix-like DNA-binding domain superfamily/Winged helix DNA-binding domain"/>
    <property type="match status" value="1"/>
</dbReference>
<dbReference type="InterPro" id="IPR032198">
    <property type="entry name" value="E2F_CC-MB"/>
</dbReference>
<dbReference type="SUPFAM" id="SSF144074">
    <property type="entry name" value="E2F-DP heterodimerization region"/>
    <property type="match status" value="1"/>
</dbReference>
<dbReference type="Pfam" id="PF16421">
    <property type="entry name" value="E2F_CC-MB"/>
    <property type="match status" value="1"/>
</dbReference>
<keyword evidence="7 9" id="KW-0804">Transcription</keyword>
<sequence>MVKCVVQGCPNRSDNNKGAFPNRPSKRFFNFPNDQARVKVWLAALRETEKEDSTEEHRICEDHFLTDHITPRGISEDAIPIMPPYLDGPLSLISPWGEDSSDEEEFVDDDASAMHNDDVEEEYDESQAETEPSASRFRELVEGTKTKTRQVGASIEPKPVLPYTSKGFVRQDLSLALLTKKFLRLMSGAPHGIMDLNLAAQNLHTRKRRVYDITNCLEGIKLIQKQSANKIKWIGLCPVTSFVGPKQRLQRELQNLKTVEESLDALIKTCAQQLFDMTDSLDNIELAYVTHSDISAIKVFQEQTVVAIKAPEETKLEVPTPKEDGIQIHLKGGRGPIKVLTCEMDGPQRATQGSGKTTGFLSLEESRIKTMLLHTVECADNKITQKLSMEIKLINSYGGLDLESHSKLKWKTTLQADPTLM</sequence>
<dbReference type="GO" id="GO:0046983">
    <property type="term" value="F:protein dimerization activity"/>
    <property type="evidence" value="ECO:0007669"/>
    <property type="project" value="InterPro"/>
</dbReference>
<keyword evidence="5 9" id="KW-0805">Transcription regulation</keyword>
<dbReference type="Ensembl" id="ENSOTST00005007683.2">
    <property type="protein sequence ID" value="ENSOTSP00005006949.2"/>
    <property type="gene ID" value="ENSOTSG00005003935.2"/>
</dbReference>
<dbReference type="InterPro" id="IPR015633">
    <property type="entry name" value="E2F"/>
</dbReference>
<dbReference type="InterPro" id="IPR006612">
    <property type="entry name" value="THAP_Znf"/>
</dbReference>
<evidence type="ECO:0000256" key="3">
    <source>
        <dbReference type="ARBA" id="ARBA00022771"/>
    </source>
</evidence>
<reference evidence="12" key="2">
    <citation type="submission" date="2025-09" db="UniProtKB">
        <authorList>
            <consortium name="Ensembl"/>
        </authorList>
    </citation>
    <scope>IDENTIFICATION</scope>
</reference>
<evidence type="ECO:0000256" key="6">
    <source>
        <dbReference type="ARBA" id="ARBA00023125"/>
    </source>
</evidence>
<evidence type="ECO:0000256" key="4">
    <source>
        <dbReference type="ARBA" id="ARBA00022833"/>
    </source>
</evidence>
<evidence type="ECO:0000256" key="9">
    <source>
        <dbReference type="RuleBase" id="RU003796"/>
    </source>
</evidence>
<dbReference type="GeneTree" id="ENSGT00940000155734"/>
<dbReference type="SMART" id="SM00980">
    <property type="entry name" value="THAP"/>
    <property type="match status" value="1"/>
</dbReference>